<name>A0A2P2PKT0_RHIMU</name>
<protein>
    <submittedName>
        <fullName evidence="1">Uncharacterized protein</fullName>
    </submittedName>
</protein>
<sequence>MYWRFSIMKMGKHVYPWI</sequence>
<accession>A0A2P2PKT0</accession>
<dbReference type="EMBL" id="GGEC01074797">
    <property type="protein sequence ID" value="MBX55281.1"/>
    <property type="molecule type" value="Transcribed_RNA"/>
</dbReference>
<evidence type="ECO:0000313" key="1">
    <source>
        <dbReference type="EMBL" id="MBX55281.1"/>
    </source>
</evidence>
<organism evidence="1">
    <name type="scientific">Rhizophora mucronata</name>
    <name type="common">Asiatic mangrove</name>
    <dbReference type="NCBI Taxonomy" id="61149"/>
    <lineage>
        <taxon>Eukaryota</taxon>
        <taxon>Viridiplantae</taxon>
        <taxon>Streptophyta</taxon>
        <taxon>Embryophyta</taxon>
        <taxon>Tracheophyta</taxon>
        <taxon>Spermatophyta</taxon>
        <taxon>Magnoliopsida</taxon>
        <taxon>eudicotyledons</taxon>
        <taxon>Gunneridae</taxon>
        <taxon>Pentapetalae</taxon>
        <taxon>rosids</taxon>
        <taxon>fabids</taxon>
        <taxon>Malpighiales</taxon>
        <taxon>Rhizophoraceae</taxon>
        <taxon>Rhizophora</taxon>
    </lineage>
</organism>
<reference evidence="1" key="1">
    <citation type="submission" date="2018-02" db="EMBL/GenBank/DDBJ databases">
        <title>Rhizophora mucronata_Transcriptome.</title>
        <authorList>
            <person name="Meera S.P."/>
            <person name="Sreeshan A."/>
            <person name="Augustine A."/>
        </authorList>
    </citation>
    <scope>NUCLEOTIDE SEQUENCE</scope>
    <source>
        <tissue evidence="1">Leaf</tissue>
    </source>
</reference>
<dbReference type="AlphaFoldDB" id="A0A2P2PKT0"/>
<proteinExistence type="predicted"/>